<dbReference type="Pfam" id="PF13183">
    <property type="entry name" value="Fer4_8"/>
    <property type="match status" value="1"/>
</dbReference>
<keyword evidence="4" id="KW-0816">Tricarboxylic acid cycle</keyword>
<dbReference type="PANTHER" id="PTHR11921:SF29">
    <property type="entry name" value="SUCCINATE DEHYDROGENASE [UBIQUINONE] IRON-SULFUR SUBUNIT, MITOCHONDRIAL"/>
    <property type="match status" value="1"/>
</dbReference>
<evidence type="ECO:0000256" key="2">
    <source>
        <dbReference type="ARBA" id="ARBA00009433"/>
    </source>
</evidence>
<comment type="cofactor">
    <cofactor evidence="12">
        <name>[4Fe-4S] cluster</name>
        <dbReference type="ChEBI" id="CHEBI:49883"/>
    </cofactor>
    <text evidence="12">Binds 1 [4Fe-4S] cluster.</text>
</comment>
<comment type="cofactor">
    <cofactor evidence="12">
        <name>[2Fe-2S] cluster</name>
        <dbReference type="ChEBI" id="CHEBI:190135"/>
    </cofactor>
    <text evidence="12">Binds 1 [2Fe-2S] cluster.</text>
</comment>
<accession>A0AA96G9D8</accession>
<dbReference type="EC" id="1.3.5.1" evidence="12"/>
<feature type="domain" description="4Fe-4S ferredoxin-type" evidence="14">
    <location>
        <begin position="204"/>
        <end position="224"/>
    </location>
</feature>
<dbReference type="InterPro" id="IPR017896">
    <property type="entry name" value="4Fe4S_Fe-S-bd"/>
</dbReference>
<dbReference type="GO" id="GO:0051539">
    <property type="term" value="F:4 iron, 4 sulfur cluster binding"/>
    <property type="evidence" value="ECO:0007669"/>
    <property type="project" value="UniProtKB-KW"/>
</dbReference>
<evidence type="ECO:0000256" key="3">
    <source>
        <dbReference type="ARBA" id="ARBA00022485"/>
    </source>
</evidence>
<dbReference type="Pfam" id="PF13085">
    <property type="entry name" value="Fer2_3"/>
    <property type="match status" value="1"/>
</dbReference>
<evidence type="ECO:0000256" key="4">
    <source>
        <dbReference type="ARBA" id="ARBA00022532"/>
    </source>
</evidence>
<dbReference type="GO" id="GO:0051537">
    <property type="term" value="F:2 iron, 2 sulfur cluster binding"/>
    <property type="evidence" value="ECO:0007669"/>
    <property type="project" value="UniProtKB-KW"/>
</dbReference>
<dbReference type="InterPro" id="IPR001041">
    <property type="entry name" value="2Fe-2S_ferredoxin-type"/>
</dbReference>
<evidence type="ECO:0000256" key="6">
    <source>
        <dbReference type="ARBA" id="ARBA00022723"/>
    </source>
</evidence>
<evidence type="ECO:0000256" key="12">
    <source>
        <dbReference type="RuleBase" id="RU361237"/>
    </source>
</evidence>
<keyword evidence="3 12" id="KW-0004">4Fe-4S</keyword>
<dbReference type="InterPro" id="IPR050573">
    <property type="entry name" value="SDH/FRD_Iron-Sulfur"/>
</dbReference>
<dbReference type="GO" id="GO:0009055">
    <property type="term" value="F:electron transfer activity"/>
    <property type="evidence" value="ECO:0007669"/>
    <property type="project" value="InterPro"/>
</dbReference>
<keyword evidence="7 15" id="KW-0560">Oxidoreductase</keyword>
<organism evidence="15 16">
    <name type="scientific">Candidatus Nitrospira allomarina</name>
    <dbReference type="NCBI Taxonomy" id="3020900"/>
    <lineage>
        <taxon>Bacteria</taxon>
        <taxon>Pseudomonadati</taxon>
        <taxon>Nitrospirota</taxon>
        <taxon>Nitrospiria</taxon>
        <taxon>Nitrospirales</taxon>
        <taxon>Nitrospiraceae</taxon>
        <taxon>Nitrospira</taxon>
    </lineage>
</organism>
<comment type="cofactor">
    <cofactor evidence="12">
        <name>[3Fe-4S] cluster</name>
        <dbReference type="ChEBI" id="CHEBI:21137"/>
    </cofactor>
    <text evidence="12">Binds 1 [3Fe-4S] cluster.</text>
</comment>
<dbReference type="InterPro" id="IPR006058">
    <property type="entry name" value="2Fe2S_fd_BS"/>
</dbReference>
<dbReference type="PROSITE" id="PS00198">
    <property type="entry name" value="4FE4S_FER_1"/>
    <property type="match status" value="1"/>
</dbReference>
<dbReference type="Proteomes" id="UP001302719">
    <property type="component" value="Chromosome"/>
</dbReference>
<dbReference type="SUPFAM" id="SSF54292">
    <property type="entry name" value="2Fe-2S ferredoxin-like"/>
    <property type="match status" value="1"/>
</dbReference>
<comment type="subunit">
    <text evidence="11">Part of an enzyme complex containing three subunits: a flavoprotein (frdA), an iron-sulfur protein (frdB), and diheme cytochrome b (frdC).</text>
</comment>
<keyword evidence="9 12" id="KW-0411">Iron-sulfur</keyword>
<dbReference type="RefSeq" id="WP_312642781.1">
    <property type="nucleotide sequence ID" value="NZ_CP116967.1"/>
</dbReference>
<dbReference type="GO" id="GO:0006099">
    <property type="term" value="P:tricarboxylic acid cycle"/>
    <property type="evidence" value="ECO:0007669"/>
    <property type="project" value="UniProtKB-KW"/>
</dbReference>
<evidence type="ECO:0000256" key="9">
    <source>
        <dbReference type="ARBA" id="ARBA00023014"/>
    </source>
</evidence>
<dbReference type="SUPFAM" id="SSF46548">
    <property type="entry name" value="alpha-helical ferredoxin"/>
    <property type="match status" value="1"/>
</dbReference>
<evidence type="ECO:0000313" key="15">
    <source>
        <dbReference type="EMBL" id="WNM57819.1"/>
    </source>
</evidence>
<dbReference type="PANTHER" id="PTHR11921">
    <property type="entry name" value="SUCCINATE DEHYDROGENASE IRON-SULFUR PROTEIN"/>
    <property type="match status" value="1"/>
</dbReference>
<dbReference type="InterPro" id="IPR012675">
    <property type="entry name" value="Beta-grasp_dom_sf"/>
</dbReference>
<dbReference type="GO" id="GO:0046872">
    <property type="term" value="F:metal ion binding"/>
    <property type="evidence" value="ECO:0007669"/>
    <property type="project" value="UniProtKB-KW"/>
</dbReference>
<dbReference type="NCBIfam" id="NF004616">
    <property type="entry name" value="PRK05950.1"/>
    <property type="match status" value="1"/>
</dbReference>
<dbReference type="InterPro" id="IPR025192">
    <property type="entry name" value="Succ_DH/fum_Rdtase_N"/>
</dbReference>
<dbReference type="InterPro" id="IPR004489">
    <property type="entry name" value="Succ_DH/fum_Rdtase_Fe-S"/>
</dbReference>
<evidence type="ECO:0000313" key="16">
    <source>
        <dbReference type="Proteomes" id="UP001302719"/>
    </source>
</evidence>
<evidence type="ECO:0000256" key="5">
    <source>
        <dbReference type="ARBA" id="ARBA00022714"/>
    </source>
</evidence>
<protein>
    <recommendedName>
        <fullName evidence="12">Fumarate reductase iron-sulfur subunit</fullName>
        <ecNumber evidence="12">1.3.5.1</ecNumber>
    </recommendedName>
</protein>
<dbReference type="Gene3D" id="3.10.20.30">
    <property type="match status" value="1"/>
</dbReference>
<dbReference type="InterPro" id="IPR017900">
    <property type="entry name" value="4Fe4S_Fe_S_CS"/>
</dbReference>
<dbReference type="GO" id="GO:0022904">
    <property type="term" value="P:respiratory electron transport chain"/>
    <property type="evidence" value="ECO:0007669"/>
    <property type="project" value="TreeGrafter"/>
</dbReference>
<dbReference type="GO" id="GO:0051538">
    <property type="term" value="F:3 iron, 4 sulfur cluster binding"/>
    <property type="evidence" value="ECO:0007669"/>
    <property type="project" value="UniProtKB-KW"/>
</dbReference>
<dbReference type="Gene3D" id="1.10.1060.10">
    <property type="entry name" value="Alpha-helical ferredoxin"/>
    <property type="match status" value="1"/>
</dbReference>
<dbReference type="PROSITE" id="PS51085">
    <property type="entry name" value="2FE2S_FER_2"/>
    <property type="match status" value="1"/>
</dbReference>
<evidence type="ECO:0000256" key="10">
    <source>
        <dbReference type="ARBA" id="ARBA00023291"/>
    </source>
</evidence>
<proteinExistence type="inferred from homology"/>
<dbReference type="InterPro" id="IPR009051">
    <property type="entry name" value="Helical_ferredxn"/>
</dbReference>
<keyword evidence="16" id="KW-1185">Reference proteome</keyword>
<comment type="pathway">
    <text evidence="1">Carbohydrate metabolism; tricarboxylic acid cycle; fumarate from succinate (bacterial route): step 1/1.</text>
</comment>
<name>A0AA96G9D8_9BACT</name>
<dbReference type="EMBL" id="CP116967">
    <property type="protein sequence ID" value="WNM57819.1"/>
    <property type="molecule type" value="Genomic_DNA"/>
</dbReference>
<evidence type="ECO:0000259" key="13">
    <source>
        <dbReference type="PROSITE" id="PS51085"/>
    </source>
</evidence>
<evidence type="ECO:0000259" key="14">
    <source>
        <dbReference type="PROSITE" id="PS51379"/>
    </source>
</evidence>
<dbReference type="AlphaFoldDB" id="A0AA96G9D8"/>
<dbReference type="GO" id="GO:0008177">
    <property type="term" value="F:succinate dehydrogenase (quinone) activity"/>
    <property type="evidence" value="ECO:0007669"/>
    <property type="project" value="UniProtKB-EC"/>
</dbReference>
<keyword evidence="5 12" id="KW-0001">2Fe-2S</keyword>
<evidence type="ECO:0000256" key="1">
    <source>
        <dbReference type="ARBA" id="ARBA00004894"/>
    </source>
</evidence>
<comment type="similarity">
    <text evidence="2 12">Belongs to the succinate dehydrogenase/fumarate reductase iron-sulfur protein family.</text>
</comment>
<reference evidence="15 16" key="1">
    <citation type="submission" date="2023-01" db="EMBL/GenBank/DDBJ databases">
        <title>Cultivation and genomic characterization of new, ubiquitous marine nitrite-oxidizing bacteria from the Nitrospirales.</title>
        <authorList>
            <person name="Mueller A.J."/>
            <person name="Daebeler A."/>
            <person name="Herbold C.W."/>
            <person name="Kirkegaard R.H."/>
            <person name="Daims H."/>
        </authorList>
    </citation>
    <scope>NUCLEOTIDE SEQUENCE [LARGE SCALE GENOMIC DNA]</scope>
    <source>
        <strain evidence="15 16">VA</strain>
    </source>
</reference>
<dbReference type="InterPro" id="IPR036010">
    <property type="entry name" value="2Fe-2S_ferredoxin-like_sf"/>
</dbReference>
<evidence type="ECO:0000256" key="8">
    <source>
        <dbReference type="ARBA" id="ARBA00023004"/>
    </source>
</evidence>
<evidence type="ECO:0000256" key="11">
    <source>
        <dbReference type="ARBA" id="ARBA00066269"/>
    </source>
</evidence>
<dbReference type="NCBIfam" id="TIGR00384">
    <property type="entry name" value="dhsB"/>
    <property type="match status" value="1"/>
</dbReference>
<keyword evidence="10 12" id="KW-0003">3Fe-4S</keyword>
<comment type="catalytic activity">
    <reaction evidence="12">
        <text>a menaquinone + succinate = a menaquinol + fumarate</text>
        <dbReference type="Rhea" id="RHEA:27834"/>
        <dbReference type="Rhea" id="RHEA-COMP:9537"/>
        <dbReference type="Rhea" id="RHEA-COMP:9539"/>
        <dbReference type="ChEBI" id="CHEBI:16374"/>
        <dbReference type="ChEBI" id="CHEBI:18151"/>
        <dbReference type="ChEBI" id="CHEBI:29806"/>
        <dbReference type="ChEBI" id="CHEBI:30031"/>
        <dbReference type="EC" id="1.3.5.1"/>
    </reaction>
</comment>
<keyword evidence="6 12" id="KW-0479">Metal-binding</keyword>
<dbReference type="PROSITE" id="PS51379">
    <property type="entry name" value="4FE4S_FER_2"/>
    <property type="match status" value="1"/>
</dbReference>
<sequence>MHTTLRIRRFNPEHDRPSSYYQEYDLEMDPSDSVLDGLIKIRETIDDSLTLRCSCRGAICGSCGMRINGHATLACKTKMISVASEGGTIQVEPMNNMPVIKDLVTDMAPFWSKIRQIQPWLQPEGPLPAAEYTASPESMSHLSGVMSCIMCGACVSDCTVLDVDKTFVGPAALAKAYRFVADPRDAATSQRLNSLNQAGGMWDCTRCMECIQVCPKGVGPMDRIMALRAKGLAEKVPATCGSRHAEVFSDIIKHKGILDEPMLAIRTFGLKNISRLLGMIPMVVQSVLKGKVPLSGPLHRPIPGIQHIQRLFKQVRIKR</sequence>
<keyword evidence="8 12" id="KW-0408">Iron</keyword>
<dbReference type="FunFam" id="1.10.1060.10:FF:000003">
    <property type="entry name" value="Succinate dehydrogenase iron-sulfur subunit"/>
    <property type="match status" value="1"/>
</dbReference>
<evidence type="ECO:0000256" key="7">
    <source>
        <dbReference type="ARBA" id="ARBA00023002"/>
    </source>
</evidence>
<feature type="domain" description="2Fe-2S ferredoxin-type" evidence="13">
    <location>
        <begin position="3"/>
        <end position="95"/>
    </location>
</feature>
<gene>
    <name evidence="15" type="primary">sdhB</name>
    <name evidence="15" type="ORF">PP769_17885</name>
</gene>
<dbReference type="KEGG" id="nall:PP769_17885"/>
<dbReference type="PROSITE" id="PS00197">
    <property type="entry name" value="2FE2S_FER_1"/>
    <property type="match status" value="1"/>
</dbReference>